<dbReference type="AlphaFoldDB" id="A0A923E4X7"/>
<accession>A0A923E4X7</accession>
<reference evidence="3" key="1">
    <citation type="submission" date="2020-08" db="EMBL/GenBank/DDBJ databases">
        <title>Sequencing the genomes of 1000 actinobacteria strains.</title>
        <authorList>
            <person name="Klenk H.-P."/>
        </authorList>
    </citation>
    <scope>NUCLEOTIDE SEQUENCE</scope>
    <source>
        <strain evidence="3">DSM 10695</strain>
    </source>
</reference>
<dbReference type="InterPro" id="IPR013559">
    <property type="entry name" value="YheO"/>
</dbReference>
<name>A0A923E4X7_9ACTO</name>
<dbReference type="RefSeq" id="WP_184452927.1">
    <property type="nucleotide sequence ID" value="NZ_JACHMK010000001.1"/>
</dbReference>
<feature type="domain" description="Transcriptional regulator DauR-like HTH" evidence="2">
    <location>
        <begin position="158"/>
        <end position="215"/>
    </location>
</feature>
<evidence type="ECO:0000313" key="4">
    <source>
        <dbReference type="Proteomes" id="UP000617426"/>
    </source>
</evidence>
<organism evidence="3 4">
    <name type="scientific">Schaalia hyovaginalis</name>
    <dbReference type="NCBI Taxonomy" id="29316"/>
    <lineage>
        <taxon>Bacteria</taxon>
        <taxon>Bacillati</taxon>
        <taxon>Actinomycetota</taxon>
        <taxon>Actinomycetes</taxon>
        <taxon>Actinomycetales</taxon>
        <taxon>Actinomycetaceae</taxon>
        <taxon>Schaalia</taxon>
    </lineage>
</organism>
<dbReference type="Proteomes" id="UP000617426">
    <property type="component" value="Unassembled WGS sequence"/>
</dbReference>
<dbReference type="Pfam" id="PF13309">
    <property type="entry name" value="HTH_22"/>
    <property type="match status" value="1"/>
</dbReference>
<dbReference type="PANTHER" id="PTHR35568:SF1">
    <property type="entry name" value="TRANSCRIPTIONAL REGULATOR DAUR"/>
    <property type="match status" value="1"/>
</dbReference>
<dbReference type="InterPro" id="IPR039446">
    <property type="entry name" value="DauR-like"/>
</dbReference>
<gene>
    <name evidence="3" type="ORF">HD592_001442</name>
</gene>
<sequence length="222" mass="23757">MSAIDSHPPKNEQLLATLQQLVEPLAATLVGPSEVIVHDLSCLPNSIIAISGDVTGRTVGDPATDKLLHAAVAGRLETSIGYRTTSPTGKRLLSTTIILRDAEGAPAAALCINRDISEWERLQALATALAGAPTPALQEEADEEVFVRDVDELGALLLAQAVAAAPVPVEDMKKEHKVEVVRHLSARGFFLLRDAAEMAAQALRCSRFSIYNYLNELDGDEE</sequence>
<dbReference type="InterPro" id="IPR039445">
    <property type="entry name" value="DauR-like_HTH"/>
</dbReference>
<proteinExistence type="predicted"/>
<dbReference type="Pfam" id="PF08348">
    <property type="entry name" value="PAS_6"/>
    <property type="match status" value="1"/>
</dbReference>
<protein>
    <submittedName>
        <fullName evidence="3">Transcriptional regulator YheO</fullName>
    </submittedName>
</protein>
<evidence type="ECO:0000313" key="3">
    <source>
        <dbReference type="EMBL" id="MBB6334877.1"/>
    </source>
</evidence>
<keyword evidence="4" id="KW-1185">Reference proteome</keyword>
<evidence type="ECO:0000259" key="2">
    <source>
        <dbReference type="Pfam" id="PF13309"/>
    </source>
</evidence>
<dbReference type="PANTHER" id="PTHR35568">
    <property type="entry name" value="TRANSCRIPTIONAL REGULATOR DAUR"/>
    <property type="match status" value="1"/>
</dbReference>
<comment type="caution">
    <text evidence="3">The sequence shown here is derived from an EMBL/GenBank/DDBJ whole genome shotgun (WGS) entry which is preliminary data.</text>
</comment>
<evidence type="ECO:0000259" key="1">
    <source>
        <dbReference type="Pfam" id="PF08348"/>
    </source>
</evidence>
<feature type="domain" description="YheO-like" evidence="1">
    <location>
        <begin position="15"/>
        <end position="124"/>
    </location>
</feature>
<dbReference type="EMBL" id="JACHMK010000001">
    <property type="protein sequence ID" value="MBB6334877.1"/>
    <property type="molecule type" value="Genomic_DNA"/>
</dbReference>